<evidence type="ECO:0000313" key="1">
    <source>
        <dbReference type="EMBL" id="CAH2355421.1"/>
    </source>
</evidence>
<keyword evidence="2" id="KW-1185">Reference proteome</keyword>
<keyword evidence="1" id="KW-0689">Ribosomal protein</keyword>
<dbReference type="InterPro" id="IPR021036">
    <property type="entry name" value="Ribosomal_mS45"/>
</dbReference>
<gene>
    <name evidence="1" type="ORF">CLIB1423_26S00430</name>
</gene>
<reference evidence="1" key="1">
    <citation type="submission" date="2022-03" db="EMBL/GenBank/DDBJ databases">
        <authorList>
            <person name="Legras J.-L."/>
            <person name="Devillers H."/>
            <person name="Grondin C."/>
        </authorList>
    </citation>
    <scope>NUCLEOTIDE SEQUENCE</scope>
    <source>
        <strain evidence="1">CLIB 1423</strain>
    </source>
</reference>
<dbReference type="EMBL" id="CAKXYY010000026">
    <property type="protein sequence ID" value="CAH2355421.1"/>
    <property type="molecule type" value="Genomic_DNA"/>
</dbReference>
<dbReference type="GO" id="GO:0005763">
    <property type="term" value="C:mitochondrial small ribosomal subunit"/>
    <property type="evidence" value="ECO:0007669"/>
    <property type="project" value="TreeGrafter"/>
</dbReference>
<dbReference type="Proteomes" id="UP000837801">
    <property type="component" value="Unassembled WGS sequence"/>
</dbReference>
<dbReference type="GO" id="GO:0032543">
    <property type="term" value="P:mitochondrial translation"/>
    <property type="evidence" value="ECO:0007669"/>
    <property type="project" value="TreeGrafter"/>
</dbReference>
<name>A0A9P0QTL0_9ASCO</name>
<protein>
    <submittedName>
        <fullName evidence="1">37S ribosomal protein S35, mitochondrial</fullName>
    </submittedName>
</protein>
<comment type="caution">
    <text evidence="1">The sequence shown here is derived from an EMBL/GenBank/DDBJ whole genome shotgun (WGS) entry which is preliminary data.</text>
</comment>
<accession>A0A9P0QTL0</accession>
<proteinExistence type="predicted"/>
<keyword evidence="1" id="KW-0687">Ribonucleoprotein</keyword>
<dbReference type="GO" id="GO:0003735">
    <property type="term" value="F:structural constituent of ribosome"/>
    <property type="evidence" value="ECO:0007669"/>
    <property type="project" value="TreeGrafter"/>
</dbReference>
<dbReference type="PANTHER" id="PTHR28158">
    <property type="entry name" value="37S RIBOSOMAL PROTEIN S35, MITOCHONDRIAL"/>
    <property type="match status" value="1"/>
</dbReference>
<organism evidence="1 2">
    <name type="scientific">[Candida] railenensis</name>
    <dbReference type="NCBI Taxonomy" id="45579"/>
    <lineage>
        <taxon>Eukaryota</taxon>
        <taxon>Fungi</taxon>
        <taxon>Dikarya</taxon>
        <taxon>Ascomycota</taxon>
        <taxon>Saccharomycotina</taxon>
        <taxon>Pichiomycetes</taxon>
        <taxon>Debaryomycetaceae</taxon>
        <taxon>Kurtzmaniella</taxon>
    </lineage>
</organism>
<dbReference type="AlphaFoldDB" id="A0A9P0QTL0"/>
<dbReference type="OrthoDB" id="10052321at2759"/>
<dbReference type="PANTHER" id="PTHR28158:SF1">
    <property type="entry name" value="SMALL RIBOSOMAL SUBUNIT PROTEIN MS45"/>
    <property type="match status" value="1"/>
</dbReference>
<evidence type="ECO:0000313" key="2">
    <source>
        <dbReference type="Proteomes" id="UP000837801"/>
    </source>
</evidence>
<dbReference type="Pfam" id="PF12298">
    <property type="entry name" value="Bot1p"/>
    <property type="match status" value="1"/>
</dbReference>
<sequence length="333" mass="37936">MFPASRSITISSNVTLNSVRTLARVRYAYPRGYTPEVDPKTHKKKDHRTWFRRHLKAWLGPMNIRGEYYQNKYYYPPQEHKPKYIDQTGVTLVTGHQTKGGDDAKAGGARGRFASDFSGNAQFQPFPENPACRTNLMISNELKEKIQEELSVNGLHPQQVAHKYGIKIPRVEAISKLQEIQKQWQEQNKITPELENFGKVMYKLFPLYEPPVNAENLTEIPTPSKTLHQRFLTISESEPFGPVDAAKLFDLEPAQQTLDNLTEIEEAGGDSSKLSKVKQNKVLVGAQKKDDRTFFKFTHSKVGEVGHRYGAGIRDTKKDRRIGFNAEGKMVNM</sequence>